<dbReference type="AlphaFoldDB" id="W6QW73"/>
<feature type="region of interest" description="Disordered" evidence="1">
    <location>
        <begin position="197"/>
        <end position="228"/>
    </location>
</feature>
<dbReference type="OMA" id="TIPCTEW"/>
<gene>
    <name evidence="2" type="ORF">PROQFM164_S12g000013</name>
</gene>
<dbReference type="Proteomes" id="UP000030686">
    <property type="component" value="Unassembled WGS sequence"/>
</dbReference>
<accession>W6QW73</accession>
<evidence type="ECO:0000313" key="3">
    <source>
        <dbReference type="Proteomes" id="UP000030686"/>
    </source>
</evidence>
<dbReference type="OrthoDB" id="4361003at2759"/>
<evidence type="ECO:0000313" key="2">
    <source>
        <dbReference type="EMBL" id="CDM38404.1"/>
    </source>
</evidence>
<protein>
    <submittedName>
        <fullName evidence="2">Uncharacterized protein</fullName>
    </submittedName>
</protein>
<organism evidence="2 3">
    <name type="scientific">Penicillium roqueforti (strain FM164)</name>
    <dbReference type="NCBI Taxonomy" id="1365484"/>
    <lineage>
        <taxon>Eukaryota</taxon>
        <taxon>Fungi</taxon>
        <taxon>Dikarya</taxon>
        <taxon>Ascomycota</taxon>
        <taxon>Pezizomycotina</taxon>
        <taxon>Eurotiomycetes</taxon>
        <taxon>Eurotiomycetidae</taxon>
        <taxon>Eurotiales</taxon>
        <taxon>Aspergillaceae</taxon>
        <taxon>Penicillium</taxon>
    </lineage>
</organism>
<keyword evidence="3" id="KW-1185">Reference proteome</keyword>
<feature type="region of interest" description="Disordered" evidence="1">
    <location>
        <begin position="1"/>
        <end position="24"/>
    </location>
</feature>
<dbReference type="EMBL" id="HG792026">
    <property type="protein sequence ID" value="CDM38404.1"/>
    <property type="molecule type" value="Genomic_DNA"/>
</dbReference>
<evidence type="ECO:0000256" key="1">
    <source>
        <dbReference type="SAM" id="MobiDB-lite"/>
    </source>
</evidence>
<reference evidence="2" key="1">
    <citation type="journal article" date="2014" name="Nat. Commun.">
        <title>Multiple recent horizontal transfers of a large genomic region in cheese making fungi.</title>
        <authorList>
            <person name="Cheeseman K."/>
            <person name="Ropars J."/>
            <person name="Renault P."/>
            <person name="Dupont J."/>
            <person name="Gouzy J."/>
            <person name="Branca A."/>
            <person name="Abraham A.L."/>
            <person name="Ceppi M."/>
            <person name="Conseiller E."/>
            <person name="Debuchy R."/>
            <person name="Malagnac F."/>
            <person name="Goarin A."/>
            <person name="Silar P."/>
            <person name="Lacoste S."/>
            <person name="Sallet E."/>
            <person name="Bensimon A."/>
            <person name="Giraud T."/>
            <person name="Brygoo Y."/>
        </authorList>
    </citation>
    <scope>NUCLEOTIDE SEQUENCE [LARGE SCALE GENOMIC DNA]</scope>
    <source>
        <strain evidence="2">FM164</strain>
    </source>
</reference>
<feature type="compositionally biased region" description="Basic and acidic residues" evidence="1">
    <location>
        <begin position="211"/>
        <end position="228"/>
    </location>
</feature>
<proteinExistence type="predicted"/>
<feature type="region of interest" description="Disordered" evidence="1">
    <location>
        <begin position="109"/>
        <end position="137"/>
    </location>
</feature>
<sequence>MDHELSHVSKRSNTPDTEEHNGLTWQTGNESAENFRQVVDQIVHGNCDHTRQVLQPSFNQSTGSISTEVATSVASSRGCMIPQSAIKAESQALPPLNAGKRVADFPTFPQEQRQRSSSASEIHGGSQRATQEMHRKTSLTTTIGRKLIIDTIQYLQTISDRILISDTIPCTEWATMHLAMQFLQSRYEDIIAGEEMESNAVSESTFPPTQPEEKCRKCTAADEEKLYD</sequence>
<name>W6QW73_PENRF</name>